<organism evidence="2 3">
    <name type="scientific">Mycobacterium innocens</name>
    <dbReference type="NCBI Taxonomy" id="2341083"/>
    <lineage>
        <taxon>Bacteria</taxon>
        <taxon>Bacillati</taxon>
        <taxon>Actinomycetota</taxon>
        <taxon>Actinomycetes</taxon>
        <taxon>Mycobacteriales</taxon>
        <taxon>Mycobacteriaceae</taxon>
        <taxon>Mycobacterium</taxon>
    </lineage>
</organism>
<keyword evidence="3" id="KW-1185">Reference proteome</keyword>
<evidence type="ECO:0000313" key="2">
    <source>
        <dbReference type="EMBL" id="VBA33930.1"/>
    </source>
</evidence>
<evidence type="ECO:0000313" key="3">
    <source>
        <dbReference type="Proteomes" id="UP000267289"/>
    </source>
</evidence>
<dbReference type="EMBL" id="UPHQ01000016">
    <property type="protein sequence ID" value="VBA33930.1"/>
    <property type="molecule type" value="Genomic_DNA"/>
</dbReference>
<dbReference type="AlphaFoldDB" id="A0A498PRI9"/>
<sequence length="200" mass="21938">MALGRENRQGRFDDVMLLVGDQLAPGSVYRLLAEHGGALFGDDYFADLFKRSALGRPTVPARVMATVMLLQAYEGLSDREACDRLTFDLRWKAAAGLTVDAEAFHPTVLVGMRNRLRASTRLFDDVNATARAAGLLRGRRRVLDSTPLLDAVATQETVIQLRAAIRKLLTVADRADPELAAVRSVLTRDDDYTSVGKPPL</sequence>
<gene>
    <name evidence="2" type="ORF">LAUMK13_00376</name>
</gene>
<dbReference type="InterPro" id="IPR008490">
    <property type="entry name" value="Transposase_InsH_N"/>
</dbReference>
<dbReference type="Pfam" id="PF05598">
    <property type="entry name" value="DUF772"/>
    <property type="match status" value="1"/>
</dbReference>
<name>A0A498PRI9_9MYCO</name>
<proteinExistence type="predicted"/>
<feature type="domain" description="Transposase InsH N-terminal" evidence="1">
    <location>
        <begin position="43"/>
        <end position="115"/>
    </location>
</feature>
<evidence type="ECO:0000259" key="1">
    <source>
        <dbReference type="Pfam" id="PF05598"/>
    </source>
</evidence>
<reference evidence="2 3" key="1">
    <citation type="submission" date="2018-09" db="EMBL/GenBank/DDBJ databases">
        <authorList>
            <person name="Tagini F."/>
        </authorList>
    </citation>
    <scope>NUCLEOTIDE SEQUENCE [LARGE SCALE GENOMIC DNA]</scope>
    <source>
        <strain evidence="2 3">MK13</strain>
    </source>
</reference>
<protein>
    <recommendedName>
        <fullName evidence="1">Transposase InsH N-terminal domain-containing protein</fullName>
    </recommendedName>
</protein>
<dbReference type="PANTHER" id="PTHR35604">
    <property type="entry name" value="TRANSPOSASE INSH FOR INSERTION SEQUENCE ELEMENT IS5A-RELATED"/>
    <property type="match status" value="1"/>
</dbReference>
<dbReference type="PANTHER" id="PTHR35604:SF2">
    <property type="entry name" value="TRANSPOSASE INSH FOR INSERTION SEQUENCE ELEMENT IS5A-RELATED"/>
    <property type="match status" value="1"/>
</dbReference>
<accession>A0A498PRI9</accession>
<dbReference type="Proteomes" id="UP000267289">
    <property type="component" value="Unassembled WGS sequence"/>
</dbReference>